<dbReference type="PANTHER" id="PTHR43384">
    <property type="entry name" value="SEPTUM SITE-DETERMINING PROTEIN MIND HOMOLOG, CHLOROPLASTIC-RELATED"/>
    <property type="match status" value="1"/>
</dbReference>
<dbReference type="GO" id="GO:0009898">
    <property type="term" value="C:cytoplasmic side of plasma membrane"/>
    <property type="evidence" value="ECO:0007669"/>
    <property type="project" value="TreeGrafter"/>
</dbReference>
<dbReference type="SUPFAM" id="SSF52540">
    <property type="entry name" value="P-loop containing nucleoside triphosphate hydrolases"/>
    <property type="match status" value="1"/>
</dbReference>
<dbReference type="InterPro" id="IPR027417">
    <property type="entry name" value="P-loop_NTPase"/>
</dbReference>
<name>A0A2I1P8P3_9MICO</name>
<keyword evidence="2" id="KW-0067">ATP-binding</keyword>
<dbReference type="GO" id="GO:0005829">
    <property type="term" value="C:cytosol"/>
    <property type="evidence" value="ECO:0007669"/>
    <property type="project" value="TreeGrafter"/>
</dbReference>
<evidence type="ECO:0000313" key="4">
    <source>
        <dbReference type="EMBL" id="PKZ40993.1"/>
    </source>
</evidence>
<dbReference type="Gene3D" id="3.40.50.300">
    <property type="entry name" value="P-loop containing nucleotide triphosphate hydrolases"/>
    <property type="match status" value="1"/>
</dbReference>
<evidence type="ECO:0000256" key="1">
    <source>
        <dbReference type="ARBA" id="ARBA00022741"/>
    </source>
</evidence>
<accession>A0A2I1P8P3</accession>
<evidence type="ECO:0000256" key="2">
    <source>
        <dbReference type="ARBA" id="ARBA00022840"/>
    </source>
</evidence>
<feature type="compositionally biased region" description="Low complexity" evidence="3">
    <location>
        <begin position="42"/>
        <end position="51"/>
    </location>
</feature>
<reference evidence="4 5" key="1">
    <citation type="submission" date="2017-12" db="EMBL/GenBank/DDBJ databases">
        <title>Phylogenetic diversity of female urinary microbiome.</title>
        <authorList>
            <person name="Thomas-White K."/>
            <person name="Wolfe A.J."/>
        </authorList>
    </citation>
    <scope>NUCLEOTIDE SEQUENCE [LARGE SCALE GENOMIC DNA]</scope>
    <source>
        <strain evidence="4 5">UMB1298</strain>
    </source>
</reference>
<comment type="caution">
    <text evidence="4">The sequence shown here is derived from an EMBL/GenBank/DDBJ whole genome shotgun (WGS) entry which is preliminary data.</text>
</comment>
<dbReference type="PANTHER" id="PTHR43384:SF6">
    <property type="entry name" value="SEPTUM SITE-DETERMINING PROTEIN MIND HOMOLOG, CHLOROPLASTIC"/>
    <property type="match status" value="1"/>
</dbReference>
<proteinExistence type="predicted"/>
<dbReference type="GO" id="GO:0005524">
    <property type="term" value="F:ATP binding"/>
    <property type="evidence" value="ECO:0007669"/>
    <property type="project" value="UniProtKB-KW"/>
</dbReference>
<feature type="region of interest" description="Disordered" evidence="3">
    <location>
        <begin position="22"/>
        <end position="52"/>
    </location>
</feature>
<dbReference type="GO" id="GO:0016887">
    <property type="term" value="F:ATP hydrolysis activity"/>
    <property type="evidence" value="ECO:0007669"/>
    <property type="project" value="TreeGrafter"/>
</dbReference>
<dbReference type="AlphaFoldDB" id="A0A2I1P8P3"/>
<dbReference type="Proteomes" id="UP000234206">
    <property type="component" value="Unassembled WGS sequence"/>
</dbReference>
<gene>
    <name evidence="4" type="ORF">CYJ76_09995</name>
</gene>
<sequence length="317" mass="33140">MSVSAAWTATVEEWADVLVRARAAAAPTEGGEEQPEPEHAAAGEGAPPGSGIERRGAVVAVWGPPGAPGRTTVALELAARLGTDHEVLLVDGDTHAPGLGQHLALLDDASGLVAAARAADEGRLDLHALAGVARELRPRLRVLTGIGRADRWPEVRVSAARAVLDAGRLLADVTVVDLASSLEDDEVLSYDTRAPRRNALALTVIEEADLLVVVGGADAVALQRLVRGVDALDAVASGTPQVLVLNRARRSAAREAELRTTAEQHLARGVDLVLPEDRSVADRALLAGEPVSWLAPRSALGRQLGRLAELVSERVPR</sequence>
<organism evidence="4 5">
    <name type="scientific">Kytococcus schroeteri</name>
    <dbReference type="NCBI Taxonomy" id="138300"/>
    <lineage>
        <taxon>Bacteria</taxon>
        <taxon>Bacillati</taxon>
        <taxon>Actinomycetota</taxon>
        <taxon>Actinomycetes</taxon>
        <taxon>Micrococcales</taxon>
        <taxon>Kytococcaceae</taxon>
        <taxon>Kytococcus</taxon>
    </lineage>
</organism>
<protein>
    <submittedName>
        <fullName evidence="4">Chromosome partitioning protein</fullName>
    </submittedName>
</protein>
<keyword evidence="1" id="KW-0547">Nucleotide-binding</keyword>
<keyword evidence="5" id="KW-1185">Reference proteome</keyword>
<evidence type="ECO:0000313" key="5">
    <source>
        <dbReference type="Proteomes" id="UP000234206"/>
    </source>
</evidence>
<dbReference type="GO" id="GO:0051782">
    <property type="term" value="P:negative regulation of cell division"/>
    <property type="evidence" value="ECO:0007669"/>
    <property type="project" value="TreeGrafter"/>
</dbReference>
<dbReference type="EMBL" id="PKIZ01000021">
    <property type="protein sequence ID" value="PKZ40993.1"/>
    <property type="molecule type" value="Genomic_DNA"/>
</dbReference>
<evidence type="ECO:0000256" key="3">
    <source>
        <dbReference type="SAM" id="MobiDB-lite"/>
    </source>
</evidence>
<dbReference type="InterPro" id="IPR050625">
    <property type="entry name" value="ParA/MinD_ATPase"/>
</dbReference>